<proteinExistence type="predicted"/>
<keyword evidence="1" id="KW-0812">Transmembrane</keyword>
<reference evidence="4" key="2">
    <citation type="submission" date="2022-06" db="UniProtKB">
        <authorList>
            <consortium name="EnsemblMetazoa"/>
        </authorList>
    </citation>
    <scope>IDENTIFICATION</scope>
    <source>
        <strain evidence="4">DF5081</strain>
    </source>
</reference>
<protein>
    <submittedName>
        <fullName evidence="4">DX domain-containing protein</fullName>
    </submittedName>
</protein>
<dbReference type="EnsemblMetazoa" id="CJA33355a.1">
    <property type="protein sequence ID" value="CJA33355a.1"/>
    <property type="gene ID" value="WBGene00209202"/>
</dbReference>
<dbReference type="Proteomes" id="UP000005237">
    <property type="component" value="Unassembled WGS sequence"/>
</dbReference>
<evidence type="ECO:0000259" key="3">
    <source>
        <dbReference type="Pfam" id="PF01666"/>
    </source>
</evidence>
<accession>A0A8R1IJD4</accession>
<reference evidence="5" key="1">
    <citation type="submission" date="2010-08" db="EMBL/GenBank/DDBJ databases">
        <authorList>
            <consortium name="Caenorhabditis japonica Sequencing Consortium"/>
            <person name="Wilson R.K."/>
        </authorList>
    </citation>
    <scope>NUCLEOTIDE SEQUENCE [LARGE SCALE GENOMIC DNA]</scope>
    <source>
        <strain evidence="5">DF5081</strain>
    </source>
</reference>
<name>A0A8R1IJD4_CAEJA</name>
<dbReference type="Pfam" id="PF01666">
    <property type="entry name" value="DX"/>
    <property type="match status" value="1"/>
</dbReference>
<evidence type="ECO:0000313" key="5">
    <source>
        <dbReference type="Proteomes" id="UP000005237"/>
    </source>
</evidence>
<dbReference type="PANTHER" id="PTHR36157">
    <property type="entry name" value="PROTEIN CBG12671-RELATED"/>
    <property type="match status" value="1"/>
</dbReference>
<organism evidence="4 5">
    <name type="scientific">Caenorhabditis japonica</name>
    <dbReference type="NCBI Taxonomy" id="281687"/>
    <lineage>
        <taxon>Eukaryota</taxon>
        <taxon>Metazoa</taxon>
        <taxon>Ecdysozoa</taxon>
        <taxon>Nematoda</taxon>
        <taxon>Chromadorea</taxon>
        <taxon>Rhabditida</taxon>
        <taxon>Rhabditina</taxon>
        <taxon>Rhabditomorpha</taxon>
        <taxon>Rhabditoidea</taxon>
        <taxon>Rhabditidae</taxon>
        <taxon>Peloderinae</taxon>
        <taxon>Caenorhabditis</taxon>
    </lineage>
</organism>
<keyword evidence="1" id="KW-0472">Membrane</keyword>
<feature type="domain" description="Domain of unknown function DX" evidence="3">
    <location>
        <begin position="137"/>
        <end position="211"/>
    </location>
</feature>
<evidence type="ECO:0000313" key="4">
    <source>
        <dbReference type="EnsemblMetazoa" id="CJA33355a.1"/>
    </source>
</evidence>
<sequence>MRIKKVLVLFGILVLKASLIQAITKASQVCTGGDPILPIRSCSRQRDCAPNGNVTRFNGWCDFETKFCCETCPKSLVPLTCPDRLTPLYGQERCKNATEGMVYSGESKQAGGMCYKGYSCPPKIRTARELSFGDMTFRTNMDCYTHQQLESRYNFMFCHNLTGNLWVIGRLNVNGDEIIHHWNQCEINDDCGEGSVCVKENLCRYRCYVDPTTKMDYDWIMAQILAMFFIPIIFLATIIFLTVKYLD</sequence>
<keyword evidence="5" id="KW-1185">Reference proteome</keyword>
<evidence type="ECO:0000256" key="2">
    <source>
        <dbReference type="SAM" id="SignalP"/>
    </source>
</evidence>
<keyword evidence="1" id="KW-1133">Transmembrane helix</keyword>
<dbReference type="InterPro" id="IPR002593">
    <property type="entry name" value="DX"/>
</dbReference>
<keyword evidence="2" id="KW-0732">Signal</keyword>
<dbReference type="AlphaFoldDB" id="A0A8R1IJD4"/>
<dbReference type="PANTHER" id="PTHR36157:SF3">
    <property type="entry name" value="DOMAIN OF UNKNOWN FUNCTION DX DOMAIN-CONTAINING PROTEIN"/>
    <property type="match status" value="1"/>
</dbReference>
<feature type="chain" id="PRO_5035909290" evidence="2">
    <location>
        <begin position="23"/>
        <end position="247"/>
    </location>
</feature>
<evidence type="ECO:0000256" key="1">
    <source>
        <dbReference type="SAM" id="Phobius"/>
    </source>
</evidence>
<feature type="signal peptide" evidence="2">
    <location>
        <begin position="1"/>
        <end position="22"/>
    </location>
</feature>
<feature type="transmembrane region" description="Helical" evidence="1">
    <location>
        <begin position="219"/>
        <end position="243"/>
    </location>
</feature>